<dbReference type="EMBL" id="FNAQ01000003">
    <property type="protein sequence ID" value="SDE06788.1"/>
    <property type="molecule type" value="Genomic_DNA"/>
</dbReference>
<dbReference type="GO" id="GO:0046872">
    <property type="term" value="F:metal ion binding"/>
    <property type="evidence" value="ECO:0007669"/>
    <property type="project" value="UniProtKB-KW"/>
</dbReference>
<organism evidence="7 8">
    <name type="scientific">Desulfuromonas thiophila</name>
    <dbReference type="NCBI Taxonomy" id="57664"/>
    <lineage>
        <taxon>Bacteria</taxon>
        <taxon>Pseudomonadati</taxon>
        <taxon>Thermodesulfobacteriota</taxon>
        <taxon>Desulfuromonadia</taxon>
        <taxon>Desulfuromonadales</taxon>
        <taxon>Desulfuromonadaceae</taxon>
        <taxon>Desulfuromonas</taxon>
    </lineage>
</organism>
<accession>A0A1G6ZVU9</accession>
<evidence type="ECO:0000256" key="6">
    <source>
        <dbReference type="PIRSR" id="PIRSR004846-1"/>
    </source>
</evidence>
<protein>
    <submittedName>
        <fullName evidence="7">Molybdate transport system substrate-binding protein</fullName>
    </submittedName>
</protein>
<evidence type="ECO:0000256" key="1">
    <source>
        <dbReference type="ARBA" id="ARBA00009175"/>
    </source>
</evidence>
<name>A0A1G6ZVU9_9BACT</name>
<feature type="binding site" evidence="6">
    <location>
        <position position="192"/>
    </location>
    <ligand>
        <name>molybdate</name>
        <dbReference type="ChEBI" id="CHEBI:36264"/>
    </ligand>
</feature>
<keyword evidence="8" id="KW-1185">Reference proteome</keyword>
<evidence type="ECO:0000256" key="5">
    <source>
        <dbReference type="ARBA" id="ARBA00062515"/>
    </source>
</evidence>
<dbReference type="InterPro" id="IPR050682">
    <property type="entry name" value="ModA/WtpA"/>
</dbReference>
<dbReference type="GO" id="GO:1901359">
    <property type="term" value="F:tungstate binding"/>
    <property type="evidence" value="ECO:0007669"/>
    <property type="project" value="UniProtKB-ARBA"/>
</dbReference>
<dbReference type="RefSeq" id="WP_171906312.1">
    <property type="nucleotide sequence ID" value="NZ_FNAQ01000003.1"/>
</dbReference>
<comment type="subunit">
    <text evidence="5">The complex is composed of two ATP-binding proteins (ModC), two transmembrane proteins (ModB) and a solute-binding protein (ModA).</text>
</comment>
<gene>
    <name evidence="7" type="ORF">SAMN05661003_103156</name>
</gene>
<dbReference type="InterPro" id="IPR005950">
    <property type="entry name" value="ModA"/>
</dbReference>
<evidence type="ECO:0000313" key="7">
    <source>
        <dbReference type="EMBL" id="SDE06788.1"/>
    </source>
</evidence>
<dbReference type="Pfam" id="PF13531">
    <property type="entry name" value="SBP_bac_11"/>
    <property type="match status" value="1"/>
</dbReference>
<dbReference type="GO" id="GO:0030973">
    <property type="term" value="F:molybdate ion binding"/>
    <property type="evidence" value="ECO:0007669"/>
    <property type="project" value="TreeGrafter"/>
</dbReference>
<keyword evidence="4" id="KW-0732">Signal</keyword>
<dbReference type="PANTHER" id="PTHR30632">
    <property type="entry name" value="MOLYBDATE-BINDING PERIPLASMIC PROTEIN"/>
    <property type="match status" value="1"/>
</dbReference>
<feature type="binding site" evidence="6">
    <location>
        <position position="174"/>
    </location>
    <ligand>
        <name>molybdate</name>
        <dbReference type="ChEBI" id="CHEBI:36264"/>
    </ligand>
</feature>
<proteinExistence type="inferred from homology"/>
<dbReference type="PIRSF" id="PIRSF004846">
    <property type="entry name" value="ModA"/>
    <property type="match status" value="1"/>
</dbReference>
<feature type="binding site" evidence="6">
    <location>
        <position position="70"/>
    </location>
    <ligand>
        <name>molybdate</name>
        <dbReference type="ChEBI" id="CHEBI:36264"/>
    </ligand>
</feature>
<dbReference type="FunFam" id="3.40.190.10:FF:000035">
    <property type="entry name" value="Molybdate ABC transporter substrate-binding protein"/>
    <property type="match status" value="1"/>
</dbReference>
<feature type="binding site" evidence="6">
    <location>
        <position position="147"/>
    </location>
    <ligand>
        <name>molybdate</name>
        <dbReference type="ChEBI" id="CHEBI:36264"/>
    </ligand>
</feature>
<evidence type="ECO:0000256" key="3">
    <source>
        <dbReference type="ARBA" id="ARBA00022723"/>
    </source>
</evidence>
<keyword evidence="3 6" id="KW-0479">Metal-binding</keyword>
<dbReference type="SUPFAM" id="SSF53850">
    <property type="entry name" value="Periplasmic binding protein-like II"/>
    <property type="match status" value="1"/>
</dbReference>
<keyword evidence="2 6" id="KW-0500">Molybdenum</keyword>
<sequence length="264" mass="28899">MPRLTALDSLYRFLLLFHVLCLALTGGPCPALAGNNLQLSAGVGMRSVLEELLRQYPVNNTAIRTNFASSGVLARQVLQGAPVDLFISANMDWMEQLRLHNRITEPVVLFAANSLVVVGRRDTPLRSLDELRSCRRIAIGNPRSVPAGQYAEQALRNAGLLTELQPRLLLTSDVRQALLYADRGEVDAALVYHSDACLARQARLLLRVPPQLHDPIRFPMALTSRGADNPAARQLLAFLTSPSARALLVQRGFIDPLSLPGSQP</sequence>
<reference evidence="8" key="1">
    <citation type="submission" date="2016-10" db="EMBL/GenBank/DDBJ databases">
        <authorList>
            <person name="Varghese N."/>
            <person name="Submissions S."/>
        </authorList>
    </citation>
    <scope>NUCLEOTIDE SEQUENCE [LARGE SCALE GENOMIC DNA]</scope>
    <source>
        <strain evidence="8">DSM 8987</strain>
    </source>
</reference>
<dbReference type="AlphaFoldDB" id="A0A1G6ZVU9"/>
<dbReference type="GO" id="GO:0015689">
    <property type="term" value="P:molybdate ion transport"/>
    <property type="evidence" value="ECO:0007669"/>
    <property type="project" value="InterPro"/>
</dbReference>
<dbReference type="Gene3D" id="3.40.190.10">
    <property type="entry name" value="Periplasmic binding protein-like II"/>
    <property type="match status" value="2"/>
</dbReference>
<dbReference type="PANTHER" id="PTHR30632:SF0">
    <property type="entry name" value="SULFATE-BINDING PROTEIN"/>
    <property type="match status" value="1"/>
</dbReference>
<evidence type="ECO:0000313" key="8">
    <source>
        <dbReference type="Proteomes" id="UP000243205"/>
    </source>
</evidence>
<evidence type="ECO:0000256" key="2">
    <source>
        <dbReference type="ARBA" id="ARBA00022505"/>
    </source>
</evidence>
<evidence type="ECO:0000256" key="4">
    <source>
        <dbReference type="ARBA" id="ARBA00022729"/>
    </source>
</evidence>
<dbReference type="NCBIfam" id="TIGR01256">
    <property type="entry name" value="modA"/>
    <property type="match status" value="1"/>
</dbReference>
<dbReference type="Proteomes" id="UP000243205">
    <property type="component" value="Unassembled WGS sequence"/>
</dbReference>
<comment type="similarity">
    <text evidence="1">Belongs to the bacterial solute-binding protein ModA family.</text>
</comment>
<dbReference type="STRING" id="57664.SAMN05661003_103156"/>